<sequence length="522" mass="58928">MALNVDLYTTNVINAIQHKKAAPESDSTIHILEDGTPISTLERPCQDVPEPLKGAMPEGRFWQDDTHQKPNVPHLRDFLAAEGRLAQDQALWIIKTGTKVLRTEPNLLPLQLPVTICGSIAGQYYDLLNIFTLGGDVPDTSYLFLGNYVNRGCFGIECVLLLWSLKICYPKNVALLRGIPECRSHSESHTFKTECEQKYSTEVYEACLESFSHLPLAAVLNDQYFCAYGGISEQLDVPAPLNWIFLMNRVKDTIADDSLMCDVILSGPSLSYDKKVTSEPEVQENTILDESSHYSYSAVRMFLLRHNLLGIIQSHDGSHGVQDSGYKFYRKTPENGFPSLIHVWSAPNFKDTYGNKAAMLRVTSETLNVKQFNAVPHPYYLPGYYLPGYRNAFNWSLPFLTEKITDMAMDILNHGLDEEVDEDTRSSLFSAPHSINYPEDDPSVELTRQYEKLGIVAIGRVRRKYEVAGTQPEAFNERASNSQLSPAMPSVLGQRQVRDWIKRSQTEAAVYETIEEEDDEYS</sequence>
<gene>
    <name evidence="2" type="ORF">CC86DRAFT_372996</name>
</gene>
<proteinExistence type="predicted"/>
<dbReference type="PRINTS" id="PR00114">
    <property type="entry name" value="STPHPHTASE"/>
</dbReference>
<dbReference type="AlphaFoldDB" id="A0A6A6ZNP4"/>
<evidence type="ECO:0000259" key="1">
    <source>
        <dbReference type="SMART" id="SM00156"/>
    </source>
</evidence>
<dbReference type="InterPro" id="IPR043360">
    <property type="entry name" value="PP2B"/>
</dbReference>
<dbReference type="PANTHER" id="PTHR45673">
    <property type="entry name" value="SERINE/THREONINE-PROTEIN PHOSPHATASE 2B CATALYTIC SUBUNIT 1-RELATED"/>
    <property type="match status" value="1"/>
</dbReference>
<accession>A0A6A6ZNP4</accession>
<evidence type="ECO:0000313" key="3">
    <source>
        <dbReference type="Proteomes" id="UP000799424"/>
    </source>
</evidence>
<protein>
    <submittedName>
        <fullName evidence="2">Serine/threonine protein phosphatase 2B catalytic subunit</fullName>
    </submittedName>
</protein>
<evidence type="ECO:0000313" key="2">
    <source>
        <dbReference type="EMBL" id="KAF2822496.1"/>
    </source>
</evidence>
<dbReference type="InterPro" id="IPR006186">
    <property type="entry name" value="Ser/Thr-sp_prot-phosphatase"/>
</dbReference>
<dbReference type="OrthoDB" id="5593063at2759"/>
<dbReference type="Gene3D" id="3.60.21.10">
    <property type="match status" value="1"/>
</dbReference>
<reference evidence="2" key="1">
    <citation type="journal article" date="2020" name="Stud. Mycol.">
        <title>101 Dothideomycetes genomes: a test case for predicting lifestyles and emergence of pathogens.</title>
        <authorList>
            <person name="Haridas S."/>
            <person name="Albert R."/>
            <person name="Binder M."/>
            <person name="Bloem J."/>
            <person name="Labutti K."/>
            <person name="Salamov A."/>
            <person name="Andreopoulos B."/>
            <person name="Baker S."/>
            <person name="Barry K."/>
            <person name="Bills G."/>
            <person name="Bluhm B."/>
            <person name="Cannon C."/>
            <person name="Castanera R."/>
            <person name="Culley D."/>
            <person name="Daum C."/>
            <person name="Ezra D."/>
            <person name="Gonzalez J."/>
            <person name="Henrissat B."/>
            <person name="Kuo A."/>
            <person name="Liang C."/>
            <person name="Lipzen A."/>
            <person name="Lutzoni F."/>
            <person name="Magnuson J."/>
            <person name="Mondo S."/>
            <person name="Nolan M."/>
            <person name="Ohm R."/>
            <person name="Pangilinan J."/>
            <person name="Park H.-J."/>
            <person name="Ramirez L."/>
            <person name="Alfaro M."/>
            <person name="Sun H."/>
            <person name="Tritt A."/>
            <person name="Yoshinaga Y."/>
            <person name="Zwiers L.-H."/>
            <person name="Turgeon B."/>
            <person name="Goodwin S."/>
            <person name="Spatafora J."/>
            <person name="Crous P."/>
            <person name="Grigoriev I."/>
        </authorList>
    </citation>
    <scope>NUCLEOTIDE SEQUENCE</scope>
    <source>
        <strain evidence="2">CBS 113818</strain>
    </source>
</reference>
<dbReference type="SUPFAM" id="SSF56300">
    <property type="entry name" value="Metallo-dependent phosphatases"/>
    <property type="match status" value="1"/>
</dbReference>
<name>A0A6A6ZNP4_9PLEO</name>
<dbReference type="SMART" id="SM00156">
    <property type="entry name" value="PP2Ac"/>
    <property type="match status" value="1"/>
</dbReference>
<feature type="domain" description="Serine/threonine specific protein phosphatases" evidence="1">
    <location>
        <begin position="85"/>
        <end position="376"/>
    </location>
</feature>
<keyword evidence="3" id="KW-1185">Reference proteome</keyword>
<dbReference type="GO" id="GO:0033192">
    <property type="term" value="F:calmodulin-dependent protein phosphatase activity"/>
    <property type="evidence" value="ECO:0007669"/>
    <property type="project" value="InterPro"/>
</dbReference>
<dbReference type="EMBL" id="MU006234">
    <property type="protein sequence ID" value="KAF2822496.1"/>
    <property type="molecule type" value="Genomic_DNA"/>
</dbReference>
<dbReference type="InterPro" id="IPR004843">
    <property type="entry name" value="Calcineurin-like_PHP"/>
</dbReference>
<dbReference type="InterPro" id="IPR029052">
    <property type="entry name" value="Metallo-depent_PP-like"/>
</dbReference>
<dbReference type="Proteomes" id="UP000799424">
    <property type="component" value="Unassembled WGS sequence"/>
</dbReference>
<dbReference type="Pfam" id="PF00149">
    <property type="entry name" value="Metallophos"/>
    <property type="match status" value="1"/>
</dbReference>
<organism evidence="2 3">
    <name type="scientific">Ophiobolus disseminans</name>
    <dbReference type="NCBI Taxonomy" id="1469910"/>
    <lineage>
        <taxon>Eukaryota</taxon>
        <taxon>Fungi</taxon>
        <taxon>Dikarya</taxon>
        <taxon>Ascomycota</taxon>
        <taxon>Pezizomycotina</taxon>
        <taxon>Dothideomycetes</taxon>
        <taxon>Pleosporomycetidae</taxon>
        <taxon>Pleosporales</taxon>
        <taxon>Pleosporineae</taxon>
        <taxon>Phaeosphaeriaceae</taxon>
        <taxon>Ophiobolus</taxon>
    </lineage>
</organism>
<dbReference type="GO" id="GO:0097720">
    <property type="term" value="P:calcineurin-mediated signaling"/>
    <property type="evidence" value="ECO:0007669"/>
    <property type="project" value="InterPro"/>
</dbReference>